<evidence type="ECO:0000256" key="1">
    <source>
        <dbReference type="ARBA" id="ARBA00010990"/>
    </source>
</evidence>
<dbReference type="InterPro" id="IPR055066">
    <property type="entry name" value="AASDHPPT_N"/>
</dbReference>
<comment type="similarity">
    <text evidence="1">Belongs to the P-Pant transferase superfamily. Gsp/Sfp/HetI/AcpT family.</text>
</comment>
<sequence length="261" mass="28429">MAEGIQIWAAPTERCDDAALRQAYIALLSDEEAARWRAFAFDRDRHVYLVARALARTVLGEALGMNPASIEFQHGPYGKPSLRGAAAGAGLRFNLSHTKGMVALALARDRELGVDVEGVERRAALDVAWENFSRDEARELSARQGQAQADRFWTLWTLKEAYLKALGCGLSAPLDCISFVDDDQGGLRYARRGSGHADDGRWHFWHGVLAGTHAVSLCAGAREGEEAPELILHETVPLLAAREVPFLPALGPIREEGTASS</sequence>
<comment type="caution">
    <text evidence="5">The sequence shown here is derived from an EMBL/GenBank/DDBJ whole genome shotgun (WGS) entry which is preliminary data.</text>
</comment>
<reference evidence="5 6" key="1">
    <citation type="submission" date="2021-05" db="EMBL/GenBank/DDBJ databases">
        <title>Draft Whole Genome Sequencing Of Biosensor Chromobacterium violaceum Strain CV026 Reveals A Regulatory RNA In Chromobacterium violaceum Phenotype Regulatory Network.</title>
        <authorList>
            <person name="Hong K.W."/>
            <person name="Chan K.G."/>
            <person name="Chang C.-Y."/>
        </authorList>
    </citation>
    <scope>NUCLEOTIDE SEQUENCE [LARGE SCALE GENOMIC DNA]</scope>
    <source>
        <strain evidence="5 6">ATCC 31532</strain>
    </source>
</reference>
<evidence type="ECO:0000313" key="6">
    <source>
        <dbReference type="Proteomes" id="UP000711178"/>
    </source>
</evidence>
<dbReference type="InterPro" id="IPR008278">
    <property type="entry name" value="4-PPantetheinyl_Trfase_dom"/>
</dbReference>
<evidence type="ECO:0000256" key="2">
    <source>
        <dbReference type="ARBA" id="ARBA00022679"/>
    </source>
</evidence>
<dbReference type="InterPro" id="IPR050559">
    <property type="entry name" value="P-Pant_transferase_sf"/>
</dbReference>
<protein>
    <submittedName>
        <fullName evidence="5">4'-phosphopantetheinyl transferase superfamily protein</fullName>
    </submittedName>
</protein>
<organism evidence="5 6">
    <name type="scientific">Chromobacterium subtsugae</name>
    <dbReference type="NCBI Taxonomy" id="251747"/>
    <lineage>
        <taxon>Bacteria</taxon>
        <taxon>Pseudomonadati</taxon>
        <taxon>Pseudomonadota</taxon>
        <taxon>Betaproteobacteria</taxon>
        <taxon>Neisseriales</taxon>
        <taxon>Chromobacteriaceae</taxon>
        <taxon>Chromobacterium</taxon>
    </lineage>
</organism>
<dbReference type="GO" id="GO:0016740">
    <property type="term" value="F:transferase activity"/>
    <property type="evidence" value="ECO:0007669"/>
    <property type="project" value="UniProtKB-KW"/>
</dbReference>
<proteinExistence type="inferred from homology"/>
<gene>
    <name evidence="5" type="ORF">KIF53_03205</name>
</gene>
<keyword evidence="6" id="KW-1185">Reference proteome</keyword>
<dbReference type="SUPFAM" id="SSF56214">
    <property type="entry name" value="4'-phosphopantetheinyl transferase"/>
    <property type="match status" value="2"/>
</dbReference>
<name>A0ABS7F971_9NEIS</name>
<evidence type="ECO:0000313" key="5">
    <source>
        <dbReference type="EMBL" id="MBW8286638.1"/>
    </source>
</evidence>
<dbReference type="GeneID" id="89687199"/>
<evidence type="ECO:0000259" key="3">
    <source>
        <dbReference type="Pfam" id="PF01648"/>
    </source>
</evidence>
<dbReference type="PANTHER" id="PTHR12215">
    <property type="entry name" value="PHOSPHOPANTETHEINE TRANSFERASE"/>
    <property type="match status" value="1"/>
</dbReference>
<feature type="domain" description="4'-phosphopantetheinyl transferase N-terminal" evidence="4">
    <location>
        <begin position="24"/>
        <end position="105"/>
    </location>
</feature>
<dbReference type="Gene3D" id="3.90.470.20">
    <property type="entry name" value="4'-phosphopantetheinyl transferase domain"/>
    <property type="match status" value="2"/>
</dbReference>
<dbReference type="InterPro" id="IPR037143">
    <property type="entry name" value="4-PPantetheinyl_Trfase_dom_sf"/>
</dbReference>
<dbReference type="RefSeq" id="WP_052258085.1">
    <property type="nucleotide sequence ID" value="NZ_CP142381.1"/>
</dbReference>
<accession>A0ABS7F971</accession>
<dbReference type="Pfam" id="PF01648">
    <property type="entry name" value="ACPS"/>
    <property type="match status" value="1"/>
</dbReference>
<dbReference type="Pfam" id="PF22624">
    <property type="entry name" value="AASDHPPT_N"/>
    <property type="match status" value="1"/>
</dbReference>
<dbReference type="EMBL" id="JAHDTB010000002">
    <property type="protein sequence ID" value="MBW8286638.1"/>
    <property type="molecule type" value="Genomic_DNA"/>
</dbReference>
<dbReference type="Proteomes" id="UP000711178">
    <property type="component" value="Unassembled WGS sequence"/>
</dbReference>
<evidence type="ECO:0000259" key="4">
    <source>
        <dbReference type="Pfam" id="PF22624"/>
    </source>
</evidence>
<feature type="domain" description="4'-phosphopantetheinyl transferase" evidence="3">
    <location>
        <begin position="112"/>
        <end position="218"/>
    </location>
</feature>
<keyword evidence="2 5" id="KW-0808">Transferase</keyword>
<dbReference type="PANTHER" id="PTHR12215:SF10">
    <property type="entry name" value="L-AMINOADIPATE-SEMIALDEHYDE DEHYDROGENASE-PHOSPHOPANTETHEINYL TRANSFERASE"/>
    <property type="match status" value="1"/>
</dbReference>